<dbReference type="PROSITE" id="PS50928">
    <property type="entry name" value="ABC_TM1"/>
    <property type="match status" value="1"/>
</dbReference>
<evidence type="ECO:0000259" key="8">
    <source>
        <dbReference type="PROSITE" id="PS50928"/>
    </source>
</evidence>
<evidence type="ECO:0000256" key="1">
    <source>
        <dbReference type="ARBA" id="ARBA00004651"/>
    </source>
</evidence>
<dbReference type="GO" id="GO:0005886">
    <property type="term" value="C:plasma membrane"/>
    <property type="evidence" value="ECO:0007669"/>
    <property type="project" value="UniProtKB-SubCell"/>
</dbReference>
<sequence length="217" mass="24208">MEPVENKARIYNSRNSRLMRETFMGSMGYKKLFYRAITIASFLAVWQLAANYYNSEFMMPSPWTTMVTFAAILHDPEVIANLLLTLKRVLTGFCYALLIGIPLGFLMGYSKIAMQLFDPLIDSLRQVPIMAWVPLTIVWFGLGDGPTVFLIAFAGVFPIIMNTIAGVQNISKDYYHAARSMGAKPWSVFAHVIVPASLPDILIGSRVAIGLGWMSVI</sequence>
<evidence type="ECO:0000313" key="10">
    <source>
        <dbReference type="Proteomes" id="UP000798488"/>
    </source>
</evidence>
<dbReference type="SUPFAM" id="SSF161098">
    <property type="entry name" value="MetI-like"/>
    <property type="match status" value="1"/>
</dbReference>
<proteinExistence type="inferred from homology"/>
<dbReference type="InterPro" id="IPR000515">
    <property type="entry name" value="MetI-like"/>
</dbReference>
<reference evidence="9" key="1">
    <citation type="submission" date="2016-02" db="EMBL/GenBank/DDBJ databases">
        <title>Draft Genome Sequence of Sporotomaculum syntrophicum Strain FB, a Syntrophic Benzoate Degrader.</title>
        <authorList>
            <person name="Nobu M.K."/>
            <person name="Narihiro T."/>
            <person name="Qiu Y.-L."/>
            <person name="Ohashi A."/>
            <person name="Liu W.-T."/>
            <person name="Yuji S."/>
        </authorList>
    </citation>
    <scope>NUCLEOTIDE SEQUENCE</scope>
    <source>
        <strain evidence="9">FB</strain>
    </source>
</reference>
<keyword evidence="6 7" id="KW-0472">Membrane</keyword>
<dbReference type="Proteomes" id="UP000798488">
    <property type="component" value="Unassembled WGS sequence"/>
</dbReference>
<evidence type="ECO:0000313" key="9">
    <source>
        <dbReference type="EMBL" id="KAF1084175.1"/>
    </source>
</evidence>
<gene>
    <name evidence="9" type="primary">ssuC_6</name>
    <name evidence="9" type="ORF">SPSYN_02579</name>
</gene>
<keyword evidence="10" id="KW-1185">Reference proteome</keyword>
<name>A0A9D3AVI7_9FIRM</name>
<evidence type="ECO:0000256" key="4">
    <source>
        <dbReference type="ARBA" id="ARBA00022692"/>
    </source>
</evidence>
<feature type="transmembrane region" description="Helical" evidence="7">
    <location>
        <begin position="188"/>
        <end position="214"/>
    </location>
</feature>
<feature type="transmembrane region" description="Helical" evidence="7">
    <location>
        <begin position="89"/>
        <end position="112"/>
    </location>
</feature>
<dbReference type="NCBIfam" id="NF040733">
    <property type="entry name" value="ABC_perm_U"/>
    <property type="match status" value="1"/>
</dbReference>
<dbReference type="InterPro" id="IPR035906">
    <property type="entry name" value="MetI-like_sf"/>
</dbReference>
<keyword evidence="2 7" id="KW-0813">Transport</keyword>
<dbReference type="CDD" id="cd06261">
    <property type="entry name" value="TM_PBP2"/>
    <property type="match status" value="1"/>
</dbReference>
<dbReference type="Pfam" id="PF00528">
    <property type="entry name" value="BPD_transp_1"/>
    <property type="match status" value="1"/>
</dbReference>
<evidence type="ECO:0000256" key="7">
    <source>
        <dbReference type="RuleBase" id="RU363032"/>
    </source>
</evidence>
<comment type="subcellular location">
    <subcellularLocation>
        <location evidence="1 7">Cell membrane</location>
        <topology evidence="1 7">Multi-pass membrane protein</topology>
    </subcellularLocation>
</comment>
<dbReference type="EMBL" id="LSRS01000006">
    <property type="protein sequence ID" value="KAF1084175.1"/>
    <property type="molecule type" value="Genomic_DNA"/>
</dbReference>
<dbReference type="AlphaFoldDB" id="A0A9D3AVI7"/>
<evidence type="ECO:0000256" key="5">
    <source>
        <dbReference type="ARBA" id="ARBA00022989"/>
    </source>
</evidence>
<evidence type="ECO:0000256" key="2">
    <source>
        <dbReference type="ARBA" id="ARBA00022448"/>
    </source>
</evidence>
<comment type="caution">
    <text evidence="9">The sequence shown here is derived from an EMBL/GenBank/DDBJ whole genome shotgun (WGS) entry which is preliminary data.</text>
</comment>
<feature type="transmembrane region" description="Helical" evidence="7">
    <location>
        <begin position="148"/>
        <end position="167"/>
    </location>
</feature>
<protein>
    <submittedName>
        <fullName evidence="9">Aliphatic sulfonates transport permease protein SsuC</fullName>
    </submittedName>
</protein>
<evidence type="ECO:0000256" key="3">
    <source>
        <dbReference type="ARBA" id="ARBA00022475"/>
    </source>
</evidence>
<dbReference type="PANTHER" id="PTHR30151">
    <property type="entry name" value="ALKANE SULFONATE ABC TRANSPORTER-RELATED, MEMBRANE SUBUNIT"/>
    <property type="match status" value="1"/>
</dbReference>
<dbReference type="Gene3D" id="1.10.3720.10">
    <property type="entry name" value="MetI-like"/>
    <property type="match status" value="1"/>
</dbReference>
<organism evidence="9 10">
    <name type="scientific">Sporotomaculum syntrophicum</name>
    <dbReference type="NCBI Taxonomy" id="182264"/>
    <lineage>
        <taxon>Bacteria</taxon>
        <taxon>Bacillati</taxon>
        <taxon>Bacillota</taxon>
        <taxon>Clostridia</taxon>
        <taxon>Eubacteriales</taxon>
        <taxon>Desulfallaceae</taxon>
        <taxon>Sporotomaculum</taxon>
    </lineage>
</organism>
<dbReference type="GO" id="GO:0055085">
    <property type="term" value="P:transmembrane transport"/>
    <property type="evidence" value="ECO:0007669"/>
    <property type="project" value="InterPro"/>
</dbReference>
<keyword evidence="5 7" id="KW-1133">Transmembrane helix</keyword>
<accession>A0A9D3AVI7</accession>
<evidence type="ECO:0000256" key="6">
    <source>
        <dbReference type="ARBA" id="ARBA00023136"/>
    </source>
</evidence>
<feature type="domain" description="ABC transmembrane type-1" evidence="8">
    <location>
        <begin position="82"/>
        <end position="217"/>
    </location>
</feature>
<comment type="similarity">
    <text evidence="7">Belongs to the binding-protein-dependent transport system permease family.</text>
</comment>
<dbReference type="PANTHER" id="PTHR30151:SF0">
    <property type="entry name" value="ABC TRANSPORTER PERMEASE PROTEIN MJ0413-RELATED"/>
    <property type="match status" value="1"/>
</dbReference>
<feature type="transmembrane region" description="Helical" evidence="7">
    <location>
        <begin position="32"/>
        <end position="53"/>
    </location>
</feature>
<keyword evidence="4 7" id="KW-0812">Transmembrane</keyword>
<keyword evidence="3" id="KW-1003">Cell membrane</keyword>